<evidence type="ECO:0000313" key="8">
    <source>
        <dbReference type="EMBL" id="TVY58672.1"/>
    </source>
</evidence>
<proteinExistence type="inferred from homology"/>
<dbReference type="OrthoDB" id="4682787at2759"/>
<dbReference type="Proteomes" id="UP000469558">
    <property type="component" value="Unassembled WGS sequence"/>
</dbReference>
<accession>A0A8T9BSD6</accession>
<dbReference type="InterPro" id="IPR049326">
    <property type="entry name" value="Rhodopsin_dom_fungi"/>
</dbReference>
<evidence type="ECO:0000256" key="4">
    <source>
        <dbReference type="ARBA" id="ARBA00023136"/>
    </source>
</evidence>
<comment type="similarity">
    <text evidence="5">Belongs to the SAT4 family.</text>
</comment>
<evidence type="ECO:0000256" key="5">
    <source>
        <dbReference type="ARBA" id="ARBA00038359"/>
    </source>
</evidence>
<keyword evidence="4 6" id="KW-0472">Membrane</keyword>
<feature type="transmembrane region" description="Helical" evidence="6">
    <location>
        <begin position="12"/>
        <end position="31"/>
    </location>
</feature>
<reference evidence="8 9" key="1">
    <citation type="submission" date="2018-05" db="EMBL/GenBank/DDBJ databases">
        <title>Genome sequencing and assembly of the regulated plant pathogen Lachnellula willkommii and related sister species for the development of diagnostic species identification markers.</title>
        <authorList>
            <person name="Giroux E."/>
            <person name="Bilodeau G."/>
        </authorList>
    </citation>
    <scope>NUCLEOTIDE SEQUENCE [LARGE SCALE GENOMIC DNA]</scope>
    <source>
        <strain evidence="8 9">CBS 268.59</strain>
    </source>
</reference>
<evidence type="ECO:0000256" key="2">
    <source>
        <dbReference type="ARBA" id="ARBA00022692"/>
    </source>
</evidence>
<dbReference type="PANTHER" id="PTHR33048">
    <property type="entry name" value="PTH11-LIKE INTEGRAL MEMBRANE PROTEIN (AFU_ORTHOLOGUE AFUA_5G11245)"/>
    <property type="match status" value="1"/>
</dbReference>
<keyword evidence="3 6" id="KW-1133">Transmembrane helix</keyword>
<feature type="transmembrane region" description="Helical" evidence="6">
    <location>
        <begin position="43"/>
        <end position="64"/>
    </location>
</feature>
<name>A0A8T9BSD6_9HELO</name>
<evidence type="ECO:0000259" key="7">
    <source>
        <dbReference type="Pfam" id="PF20684"/>
    </source>
</evidence>
<feature type="transmembrane region" description="Helical" evidence="6">
    <location>
        <begin position="170"/>
        <end position="193"/>
    </location>
</feature>
<dbReference type="Pfam" id="PF20684">
    <property type="entry name" value="Fung_rhodopsin"/>
    <property type="match status" value="1"/>
</dbReference>
<comment type="caution">
    <text evidence="8">The sequence shown here is derived from an EMBL/GenBank/DDBJ whole genome shotgun (WGS) entry which is preliminary data.</text>
</comment>
<dbReference type="InterPro" id="IPR052337">
    <property type="entry name" value="SAT4-like"/>
</dbReference>
<dbReference type="PANTHER" id="PTHR33048:SF96">
    <property type="entry name" value="INTEGRAL MEMBRANE PROTEIN"/>
    <property type="match status" value="1"/>
</dbReference>
<feature type="transmembrane region" description="Helical" evidence="6">
    <location>
        <begin position="86"/>
        <end position="109"/>
    </location>
</feature>
<dbReference type="EMBL" id="QGMK01002433">
    <property type="protein sequence ID" value="TVY58672.1"/>
    <property type="molecule type" value="Genomic_DNA"/>
</dbReference>
<protein>
    <recommendedName>
        <fullName evidence="7">Rhodopsin domain-containing protein</fullName>
    </recommendedName>
</protein>
<dbReference type="AlphaFoldDB" id="A0A8T9BSD6"/>
<evidence type="ECO:0000256" key="1">
    <source>
        <dbReference type="ARBA" id="ARBA00004141"/>
    </source>
</evidence>
<comment type="subcellular location">
    <subcellularLocation>
        <location evidence="1">Membrane</location>
        <topology evidence="1">Multi-pass membrane protein</topology>
    </subcellularLocation>
</comment>
<keyword evidence="9" id="KW-1185">Reference proteome</keyword>
<feature type="transmembrane region" description="Helical" evidence="6">
    <location>
        <begin position="244"/>
        <end position="264"/>
    </location>
</feature>
<evidence type="ECO:0000313" key="9">
    <source>
        <dbReference type="Proteomes" id="UP000469558"/>
    </source>
</evidence>
<sequence length="310" mass="33983">MIKPGQGPGVIALAAVFLALNLFFIGVRCYTKARISKNFNYNDVGMLVVVATYASLMALLILGVENGIGTHTTSATLVEIGNSLKYIWFLEFIYVILTSIMKASIATTLLQWSRSRLHTAILWAAIAADFTIALVFCLYLILQCRPVSYAWTFINPLVKGKCAPFVGQLYMGYALCIVTITLDMIFLFLPFVMLKGRGVNKTLKLYTYGIFGLGVLASIANFIRLAALVKLKGSKDQLFDASPVFAWSIVEVSIGICVAGILELGPLMRRYNVKGFESYSGQFAKMGDDTEPLKLQDMGKGDGMGFGVHE</sequence>
<dbReference type="GO" id="GO:0016020">
    <property type="term" value="C:membrane"/>
    <property type="evidence" value="ECO:0007669"/>
    <property type="project" value="UniProtKB-SubCell"/>
</dbReference>
<evidence type="ECO:0000256" key="6">
    <source>
        <dbReference type="SAM" id="Phobius"/>
    </source>
</evidence>
<feature type="non-terminal residue" evidence="8">
    <location>
        <position position="1"/>
    </location>
</feature>
<feature type="transmembrane region" description="Helical" evidence="6">
    <location>
        <begin position="205"/>
        <end position="224"/>
    </location>
</feature>
<keyword evidence="2 6" id="KW-0812">Transmembrane</keyword>
<feature type="domain" description="Rhodopsin" evidence="7">
    <location>
        <begin position="27"/>
        <end position="270"/>
    </location>
</feature>
<feature type="transmembrane region" description="Helical" evidence="6">
    <location>
        <begin position="121"/>
        <end position="142"/>
    </location>
</feature>
<organism evidence="8 9">
    <name type="scientific">Lachnellula suecica</name>
    <dbReference type="NCBI Taxonomy" id="602035"/>
    <lineage>
        <taxon>Eukaryota</taxon>
        <taxon>Fungi</taxon>
        <taxon>Dikarya</taxon>
        <taxon>Ascomycota</taxon>
        <taxon>Pezizomycotina</taxon>
        <taxon>Leotiomycetes</taxon>
        <taxon>Helotiales</taxon>
        <taxon>Lachnaceae</taxon>
        <taxon>Lachnellula</taxon>
    </lineage>
</organism>
<evidence type="ECO:0000256" key="3">
    <source>
        <dbReference type="ARBA" id="ARBA00022989"/>
    </source>
</evidence>
<gene>
    <name evidence="8" type="ORF">LSUE1_G009458</name>
</gene>